<dbReference type="Proteomes" id="UP000265520">
    <property type="component" value="Unassembled WGS sequence"/>
</dbReference>
<dbReference type="AlphaFoldDB" id="A0A392W4U4"/>
<evidence type="ECO:0000313" key="2">
    <source>
        <dbReference type="Proteomes" id="UP000265520"/>
    </source>
</evidence>
<dbReference type="EMBL" id="LXQA011364702">
    <property type="protein sequence ID" value="MCI94722.1"/>
    <property type="molecule type" value="Genomic_DNA"/>
</dbReference>
<sequence>SINDLGISVADLEAETFR</sequence>
<reference evidence="1 2" key="1">
    <citation type="journal article" date="2018" name="Front. Plant Sci.">
        <title>Red Clover (Trifolium pratense) and Zigzag Clover (T. medium) - A Picture of Genomic Similarities and Differences.</title>
        <authorList>
            <person name="Dluhosova J."/>
            <person name="Istvanek J."/>
            <person name="Nedelnik J."/>
            <person name="Repkova J."/>
        </authorList>
    </citation>
    <scope>NUCLEOTIDE SEQUENCE [LARGE SCALE GENOMIC DNA]</scope>
    <source>
        <strain evidence="2">cv. 10/8</strain>
        <tissue evidence="1">Leaf</tissue>
    </source>
</reference>
<organism evidence="1 2">
    <name type="scientific">Trifolium medium</name>
    <dbReference type="NCBI Taxonomy" id="97028"/>
    <lineage>
        <taxon>Eukaryota</taxon>
        <taxon>Viridiplantae</taxon>
        <taxon>Streptophyta</taxon>
        <taxon>Embryophyta</taxon>
        <taxon>Tracheophyta</taxon>
        <taxon>Spermatophyta</taxon>
        <taxon>Magnoliopsida</taxon>
        <taxon>eudicotyledons</taxon>
        <taxon>Gunneridae</taxon>
        <taxon>Pentapetalae</taxon>
        <taxon>rosids</taxon>
        <taxon>fabids</taxon>
        <taxon>Fabales</taxon>
        <taxon>Fabaceae</taxon>
        <taxon>Papilionoideae</taxon>
        <taxon>50 kb inversion clade</taxon>
        <taxon>NPAAA clade</taxon>
        <taxon>Hologalegina</taxon>
        <taxon>IRL clade</taxon>
        <taxon>Trifolieae</taxon>
        <taxon>Trifolium</taxon>
    </lineage>
</organism>
<name>A0A392W4U4_9FABA</name>
<accession>A0A392W4U4</accession>
<proteinExistence type="predicted"/>
<protein>
    <submittedName>
        <fullName evidence="1">Uncharacterized protein</fullName>
    </submittedName>
</protein>
<comment type="caution">
    <text evidence="1">The sequence shown here is derived from an EMBL/GenBank/DDBJ whole genome shotgun (WGS) entry which is preliminary data.</text>
</comment>
<keyword evidence="2" id="KW-1185">Reference proteome</keyword>
<feature type="non-terminal residue" evidence="1">
    <location>
        <position position="1"/>
    </location>
</feature>
<evidence type="ECO:0000313" key="1">
    <source>
        <dbReference type="EMBL" id="MCI94722.1"/>
    </source>
</evidence>